<dbReference type="EMBL" id="CAEZXR010000172">
    <property type="protein sequence ID" value="CAB4711721.1"/>
    <property type="molecule type" value="Genomic_DNA"/>
</dbReference>
<name>A0A6J6QIQ7_9ZZZZ</name>
<protein>
    <submittedName>
        <fullName evidence="2">Unannotated protein</fullName>
    </submittedName>
</protein>
<organism evidence="2">
    <name type="scientific">freshwater metagenome</name>
    <dbReference type="NCBI Taxonomy" id="449393"/>
    <lineage>
        <taxon>unclassified sequences</taxon>
        <taxon>metagenomes</taxon>
        <taxon>ecological metagenomes</taxon>
    </lineage>
</organism>
<dbReference type="PANTHER" id="PTHR39639">
    <property type="entry name" value="CHROMOSOME 16, WHOLE GENOME SHOTGUN SEQUENCE"/>
    <property type="match status" value="1"/>
</dbReference>
<feature type="domain" description="GmrSD restriction endonucleases N-terminal" evidence="1">
    <location>
        <begin position="27"/>
        <end position="185"/>
    </location>
</feature>
<gene>
    <name evidence="2" type="ORF">UFOPK2579_01483</name>
</gene>
<proteinExistence type="predicted"/>
<dbReference type="PANTHER" id="PTHR39639:SF1">
    <property type="entry name" value="DUF262 DOMAIN-CONTAINING PROTEIN"/>
    <property type="match status" value="1"/>
</dbReference>
<sequence length="368" mass="41517">MPSLEDEIAERRRDIFTDAYSMSIGEITNLYRDGELDVHPEFQRIFRWDDLQKTRLIESLLLGIPLPSIFVAQTEDGAWDVVDGVQRLSTILQFQGLLKDDEEQVVPPLVLNGTQLLPSLAGKVWESEDVAISLTQAQRLDLKRAKLDLKIVKRESSAESKYDLFQRLNSYGSQATPQEVRSCILIGTDRSFYTWLRELAESEDFLSTLALSERLISEQYNYELALRFIVLRRADAATIASIGNLGEFLTAQSVNLALDPSFDRAGEREAFLKTFRLLNETSGDSAFKRWSGTKDKFEGAFLNTAFEVIGMGLGHNIDAYSAADETTAVERAKEFWLDQRYAAGFATGVRADTRMARTVPLGRDLFAR</sequence>
<dbReference type="Pfam" id="PF03235">
    <property type="entry name" value="GmrSD_N"/>
    <property type="match status" value="1"/>
</dbReference>
<accession>A0A6J6QIQ7</accession>
<reference evidence="2" key="1">
    <citation type="submission" date="2020-05" db="EMBL/GenBank/DDBJ databases">
        <authorList>
            <person name="Chiriac C."/>
            <person name="Salcher M."/>
            <person name="Ghai R."/>
            <person name="Kavagutti S V."/>
        </authorList>
    </citation>
    <scope>NUCLEOTIDE SEQUENCE</scope>
</reference>
<dbReference type="AlphaFoldDB" id="A0A6J6QIQ7"/>
<evidence type="ECO:0000313" key="2">
    <source>
        <dbReference type="EMBL" id="CAB4711721.1"/>
    </source>
</evidence>
<evidence type="ECO:0000259" key="1">
    <source>
        <dbReference type="Pfam" id="PF03235"/>
    </source>
</evidence>
<dbReference type="InterPro" id="IPR004919">
    <property type="entry name" value="GmrSD_N"/>
</dbReference>